<dbReference type="RefSeq" id="WP_051917750.1">
    <property type="nucleotide sequence ID" value="NZ_JDUO01000004.1"/>
</dbReference>
<dbReference type="STRING" id="1437603.GCA_000771525_01380"/>
<dbReference type="GO" id="GO:0016747">
    <property type="term" value="F:acyltransferase activity, transferring groups other than amino-acyl groups"/>
    <property type="evidence" value="ECO:0007669"/>
    <property type="project" value="InterPro"/>
</dbReference>
<sequence>MAARMPARRGEVCYRPIRWDDIEDIVTSFDLTWGTPGKAADTVLSRLTSRRFVLHYLAASTWVTVATLHGRFMGVVVGRVPGDPLLFEGAAGELRAVDDQLQASEAGRVALRDMRYWIDVEHRLEVQAHVETGHAEVELFIVDAASRGHGVGRELWRRVMAHFADRELLGSFLHTDSSCDVGFYDAHGLVRAVTRRSDEHPEDLDRISEPLEDLFIYVASPRVMARQLSPERRGALGASTDADAAASGDGDRGAR</sequence>
<gene>
    <name evidence="3" type="ORF">BMON_0341</name>
</gene>
<evidence type="ECO:0000313" key="4">
    <source>
        <dbReference type="Proteomes" id="UP000029082"/>
    </source>
</evidence>
<keyword evidence="4" id="KW-1185">Reference proteome</keyword>
<dbReference type="Pfam" id="PF00583">
    <property type="entry name" value="Acetyltransf_1"/>
    <property type="match status" value="1"/>
</dbReference>
<dbReference type="Gene3D" id="3.40.630.30">
    <property type="match status" value="1"/>
</dbReference>
<dbReference type="AlphaFoldDB" id="A0A087C794"/>
<keyword evidence="3" id="KW-0808">Transferase</keyword>
<comment type="caution">
    <text evidence="3">The sequence shown here is derived from an EMBL/GenBank/DDBJ whole genome shotgun (WGS) entry which is preliminary data.</text>
</comment>
<dbReference type="eggNOG" id="COG0454">
    <property type="taxonomic scope" value="Bacteria"/>
</dbReference>
<dbReference type="OrthoDB" id="6711752at2"/>
<dbReference type="PROSITE" id="PS51186">
    <property type="entry name" value="GNAT"/>
    <property type="match status" value="1"/>
</dbReference>
<protein>
    <submittedName>
        <fullName evidence="3">Acetyl transferase</fullName>
    </submittedName>
</protein>
<feature type="domain" description="N-acetyltransferase" evidence="2">
    <location>
        <begin position="12"/>
        <end position="210"/>
    </location>
</feature>
<dbReference type="InterPro" id="IPR000182">
    <property type="entry name" value="GNAT_dom"/>
</dbReference>
<dbReference type="InterPro" id="IPR016181">
    <property type="entry name" value="Acyl_CoA_acyltransferase"/>
</dbReference>
<evidence type="ECO:0000313" key="3">
    <source>
        <dbReference type="EMBL" id="KFI79144.1"/>
    </source>
</evidence>
<dbReference type="GeneID" id="93094445"/>
<evidence type="ECO:0000256" key="1">
    <source>
        <dbReference type="SAM" id="MobiDB-lite"/>
    </source>
</evidence>
<reference evidence="3 4" key="1">
    <citation type="submission" date="2014-03" db="EMBL/GenBank/DDBJ databases">
        <title>Genomics of Bifidobacteria.</title>
        <authorList>
            <person name="Ventura M."/>
            <person name="Milani C."/>
            <person name="Lugli G.A."/>
        </authorList>
    </citation>
    <scope>NUCLEOTIDE SEQUENCE [LARGE SCALE GENOMIC DNA]</scope>
    <source>
        <strain evidence="3 4">DSM 21395</strain>
    </source>
</reference>
<evidence type="ECO:0000259" key="2">
    <source>
        <dbReference type="PROSITE" id="PS51186"/>
    </source>
</evidence>
<accession>A0A087C794</accession>
<feature type="compositionally biased region" description="Low complexity" evidence="1">
    <location>
        <begin position="235"/>
        <end position="248"/>
    </location>
</feature>
<dbReference type="Proteomes" id="UP000029082">
    <property type="component" value="Unassembled WGS sequence"/>
</dbReference>
<feature type="region of interest" description="Disordered" evidence="1">
    <location>
        <begin position="230"/>
        <end position="255"/>
    </location>
</feature>
<name>A0A087C794_9BIFI</name>
<proteinExistence type="predicted"/>
<dbReference type="EMBL" id="JGZE01000002">
    <property type="protein sequence ID" value="KFI79144.1"/>
    <property type="molecule type" value="Genomic_DNA"/>
</dbReference>
<dbReference type="SUPFAM" id="SSF55729">
    <property type="entry name" value="Acyl-CoA N-acyltransferases (Nat)"/>
    <property type="match status" value="1"/>
</dbReference>
<organism evidence="3 4">
    <name type="scientific">Bifidobacterium mongoliense DSM 21395</name>
    <dbReference type="NCBI Taxonomy" id="1437603"/>
    <lineage>
        <taxon>Bacteria</taxon>
        <taxon>Bacillati</taxon>
        <taxon>Actinomycetota</taxon>
        <taxon>Actinomycetes</taxon>
        <taxon>Bifidobacteriales</taxon>
        <taxon>Bifidobacteriaceae</taxon>
        <taxon>Bifidobacterium</taxon>
    </lineage>
</organism>
<dbReference type="CDD" id="cd04301">
    <property type="entry name" value="NAT_SF"/>
    <property type="match status" value="1"/>
</dbReference>